<organism evidence="1 2">
    <name type="scientific">Leptospira interrogans serovar Lora str. TE 1992</name>
    <dbReference type="NCBI Taxonomy" id="1193028"/>
    <lineage>
        <taxon>Bacteria</taxon>
        <taxon>Pseudomonadati</taxon>
        <taxon>Spirochaetota</taxon>
        <taxon>Spirochaetia</taxon>
        <taxon>Leptospirales</taxon>
        <taxon>Leptospiraceae</taxon>
        <taxon>Leptospira</taxon>
    </lineage>
</organism>
<accession>M3E7I7</accession>
<evidence type="ECO:0000313" key="1">
    <source>
        <dbReference type="EMBL" id="EMF42870.1"/>
    </source>
</evidence>
<protein>
    <submittedName>
        <fullName evidence="1">Uncharacterized protein</fullName>
    </submittedName>
</protein>
<dbReference type="AlphaFoldDB" id="M3E7I7"/>
<proteinExistence type="predicted"/>
<reference evidence="1 2" key="1">
    <citation type="submission" date="2013-01" db="EMBL/GenBank/DDBJ databases">
        <authorList>
            <person name="Harkins D.M."/>
            <person name="Durkin A.S."/>
            <person name="Brinkac L.M."/>
            <person name="Haft D.H."/>
            <person name="Selengut J.D."/>
            <person name="Sanka R."/>
            <person name="DePew J."/>
            <person name="Purushe J."/>
            <person name="Hartskeerl R.A."/>
            <person name="Ahmed A."/>
            <person name="van der Linden H."/>
            <person name="Goris M.G.A."/>
            <person name="Vinetz J.M."/>
            <person name="Sutton G.G."/>
            <person name="Nierman W.C."/>
            <person name="Fouts D.E."/>
        </authorList>
    </citation>
    <scope>NUCLEOTIDE SEQUENCE [LARGE SCALE GENOMIC DNA]</scope>
    <source>
        <strain evidence="1 2">TE 1992</strain>
    </source>
</reference>
<sequence>MQVLGKKNEKEFLKVKVRAHTFLEFVFKIVICDSSHILEIDL</sequence>
<evidence type="ECO:0000313" key="2">
    <source>
        <dbReference type="Proteomes" id="UP000011754"/>
    </source>
</evidence>
<comment type="caution">
    <text evidence="1">The sequence shown here is derived from an EMBL/GenBank/DDBJ whole genome shotgun (WGS) entry which is preliminary data.</text>
</comment>
<gene>
    <name evidence="1" type="ORF">LEP1GSC067_0311</name>
</gene>
<dbReference type="Proteomes" id="UP000011754">
    <property type="component" value="Unassembled WGS sequence"/>
</dbReference>
<name>M3E7I7_LEPIR</name>
<dbReference type="EMBL" id="AKWW02000032">
    <property type="protein sequence ID" value="EMF42870.1"/>
    <property type="molecule type" value="Genomic_DNA"/>
</dbReference>